<organism evidence="2 3">
    <name type="scientific">Meloidogyne hapla</name>
    <name type="common">Root-knot nematode worm</name>
    <dbReference type="NCBI Taxonomy" id="6305"/>
    <lineage>
        <taxon>Eukaryota</taxon>
        <taxon>Metazoa</taxon>
        <taxon>Ecdysozoa</taxon>
        <taxon>Nematoda</taxon>
        <taxon>Chromadorea</taxon>
        <taxon>Rhabditida</taxon>
        <taxon>Tylenchina</taxon>
        <taxon>Tylenchomorpha</taxon>
        <taxon>Tylenchoidea</taxon>
        <taxon>Meloidogynidae</taxon>
        <taxon>Meloidogyninae</taxon>
        <taxon>Meloidogyne</taxon>
    </lineage>
</organism>
<reference evidence="3" key="1">
    <citation type="submission" date="2016-11" db="UniProtKB">
        <authorList>
            <consortium name="WormBaseParasite"/>
        </authorList>
    </citation>
    <scope>IDENTIFICATION</scope>
</reference>
<name>A0A1I8B8A2_MELHA</name>
<protein>
    <submittedName>
        <fullName evidence="3">Peptidase S41</fullName>
    </submittedName>
</protein>
<evidence type="ECO:0000256" key="1">
    <source>
        <dbReference type="SAM" id="SignalP"/>
    </source>
</evidence>
<evidence type="ECO:0000313" key="2">
    <source>
        <dbReference type="Proteomes" id="UP000095281"/>
    </source>
</evidence>
<evidence type="ECO:0000313" key="3">
    <source>
        <dbReference type="WBParaSite" id="MhA1_Contig1544.frz3.gene9"/>
    </source>
</evidence>
<dbReference type="WBParaSite" id="MhA1_Contig1544.frz3.gene9">
    <property type="protein sequence ID" value="MhA1_Contig1544.frz3.gene9"/>
    <property type="gene ID" value="MhA1_Contig1544.frz3.gene9"/>
</dbReference>
<keyword evidence="1" id="KW-0732">Signal</keyword>
<feature type="signal peptide" evidence="1">
    <location>
        <begin position="1"/>
        <end position="26"/>
    </location>
</feature>
<keyword evidence="2" id="KW-1185">Reference proteome</keyword>
<dbReference type="Proteomes" id="UP000095281">
    <property type="component" value="Unplaced"/>
</dbReference>
<proteinExistence type="predicted"/>
<dbReference type="AlphaFoldDB" id="A0A1I8B8A2"/>
<accession>A0A1I8B8A2</accession>
<sequence>MSHRKPSFNSFVIFILLLNASNFILSIDWNSDIVPNQAEIQAQNNDALSKYFGVDTDNLEIFRSYESMQKLVGEFKDVPLEK</sequence>
<feature type="chain" id="PRO_5009315547" evidence="1">
    <location>
        <begin position="27"/>
        <end position="82"/>
    </location>
</feature>